<comment type="function">
    <text evidence="7">Adds poly(A) tail to the 3' end of many RNAs, which usually targets these RNAs for decay. Plays a significant role in the global control of gene expression, through influencing the rate of transcript degradation, and in the general RNA quality control.</text>
</comment>
<dbReference type="EMBL" id="VDUY01000001">
    <property type="protein sequence ID" value="TXL68668.1"/>
    <property type="molecule type" value="Genomic_DNA"/>
</dbReference>
<comment type="caution">
    <text evidence="13">The sequence shown here is derived from an EMBL/GenBank/DDBJ whole genome shotgun (WGS) entry which is preliminary data.</text>
</comment>
<evidence type="ECO:0000256" key="1">
    <source>
        <dbReference type="ARBA" id="ARBA00022664"/>
    </source>
</evidence>
<evidence type="ECO:0000313" key="14">
    <source>
        <dbReference type="Proteomes" id="UP000321548"/>
    </source>
</evidence>
<sequence length="466" mass="52602">MIRKLIDKLIGGRKGARAAVRRKPKQYRGTELGMILEDVSQAAVRTCETLQKAGHQAWIVGGGVRDLLLKLEPKDFDVATDATPDQVRALFRRSRIIGRRFQIVHVMYGREQIEVSTFRAIQEDAETDEHGRVLRDNVWGTQAEDAARRDFTINALYYDPVADIVLDYHDGVRDLKARTLRMIGDPVTRFREDPVRMLRVARFVAKLGFKIDPATRKPIAELAPLVRNVPSARLFDEMLKLLTSGHAMACLQELRREGLHHGMLPMLDVILEQPDGKSFVSLALERTDERVRADRTISPGFLFATLLWQPVAGRWREGVARGAPAIPALADAIDSVLDEQGNRLAITRRFLADMREIWMMQPRFERRTGRSPWGLVEHLRFRAGYDFLLLRCQSGELPEEIGRWWTDFQGADNEQREALIAEAQASRTAGGPGSGSGARKRRRRSGRKRSESAGEGRDLSDPGQAA</sequence>
<dbReference type="InterPro" id="IPR002646">
    <property type="entry name" value="PolA_pol_head_dom"/>
</dbReference>
<evidence type="ECO:0000313" key="13">
    <source>
        <dbReference type="EMBL" id="TXL68668.1"/>
    </source>
</evidence>
<dbReference type="SUPFAM" id="SSF81301">
    <property type="entry name" value="Nucleotidyltransferase"/>
    <property type="match status" value="1"/>
</dbReference>
<proteinExistence type="inferred from homology"/>
<evidence type="ECO:0000256" key="4">
    <source>
        <dbReference type="ARBA" id="ARBA00022840"/>
    </source>
</evidence>
<dbReference type="GO" id="GO:0003723">
    <property type="term" value="F:RNA binding"/>
    <property type="evidence" value="ECO:0007669"/>
    <property type="project" value="UniProtKB-UniRule"/>
</dbReference>
<keyword evidence="3 7" id="KW-0547">Nucleotide-binding</keyword>
<keyword evidence="2 7" id="KW-0808">Transferase</keyword>
<evidence type="ECO:0000256" key="3">
    <source>
        <dbReference type="ARBA" id="ARBA00022741"/>
    </source>
</evidence>
<evidence type="ECO:0000256" key="2">
    <source>
        <dbReference type="ARBA" id="ARBA00022679"/>
    </source>
</evidence>
<protein>
    <recommendedName>
        <fullName evidence="7">Poly(A) polymerase I</fullName>
        <shortName evidence="7">PAP I</shortName>
        <ecNumber evidence="7">2.7.7.19</ecNumber>
    </recommendedName>
</protein>
<comment type="catalytic activity">
    <reaction evidence="7">
        <text>RNA(n) + ATP = RNA(n)-3'-adenine ribonucleotide + diphosphate</text>
        <dbReference type="Rhea" id="RHEA:11332"/>
        <dbReference type="Rhea" id="RHEA-COMP:14527"/>
        <dbReference type="Rhea" id="RHEA-COMP:17347"/>
        <dbReference type="ChEBI" id="CHEBI:30616"/>
        <dbReference type="ChEBI" id="CHEBI:33019"/>
        <dbReference type="ChEBI" id="CHEBI:140395"/>
        <dbReference type="ChEBI" id="CHEBI:173115"/>
        <dbReference type="EC" id="2.7.7.19"/>
    </reaction>
</comment>
<keyword evidence="13" id="KW-0548">Nucleotidyltransferase</keyword>
<keyword evidence="1 7" id="KW-0507">mRNA processing</keyword>
<dbReference type="Gene3D" id="1.10.3090.10">
    <property type="entry name" value="cca-adding enzyme, domain 2"/>
    <property type="match status" value="1"/>
</dbReference>
<feature type="compositionally biased region" description="Basic residues" evidence="9">
    <location>
        <begin position="438"/>
        <end position="447"/>
    </location>
</feature>
<dbReference type="InterPro" id="IPR043519">
    <property type="entry name" value="NT_sf"/>
</dbReference>
<feature type="domain" description="tRNA nucleotidyltransferase/poly(A) polymerase RNA and SrmB- binding" evidence="12">
    <location>
        <begin position="208"/>
        <end position="269"/>
    </location>
</feature>
<feature type="active site" evidence="7">
    <location>
        <position position="77"/>
    </location>
</feature>
<dbReference type="PANTHER" id="PTHR43051:SF1">
    <property type="entry name" value="POLYNUCLEOTIDE ADENYLYLTRANSFERASE FAMILY PROTEIN"/>
    <property type="match status" value="1"/>
</dbReference>
<evidence type="ECO:0000256" key="8">
    <source>
        <dbReference type="RuleBase" id="RU003953"/>
    </source>
</evidence>
<evidence type="ECO:0000256" key="5">
    <source>
        <dbReference type="ARBA" id="ARBA00022884"/>
    </source>
</evidence>
<feature type="compositionally biased region" description="Basic and acidic residues" evidence="9">
    <location>
        <begin position="448"/>
        <end position="460"/>
    </location>
</feature>
<dbReference type="InterPro" id="IPR010206">
    <property type="entry name" value="PolA_pol_I"/>
</dbReference>
<dbReference type="Gene3D" id="3.30.460.10">
    <property type="entry name" value="Beta Polymerase, domain 2"/>
    <property type="match status" value="1"/>
</dbReference>
<keyword evidence="14" id="KW-1185">Reference proteome</keyword>
<dbReference type="InterPro" id="IPR052191">
    <property type="entry name" value="tRNA_ntf/polyA_polymerase_I"/>
</dbReference>
<dbReference type="PANTHER" id="PTHR43051">
    <property type="entry name" value="POLYNUCLEOTIDE ADENYLYLTRANSFERASE FAMILY PROTEIN"/>
    <property type="match status" value="1"/>
</dbReference>
<evidence type="ECO:0000256" key="6">
    <source>
        <dbReference type="ARBA" id="ARBA00023163"/>
    </source>
</evidence>
<dbReference type="EC" id="2.7.7.19" evidence="7"/>
<evidence type="ECO:0000256" key="9">
    <source>
        <dbReference type="SAM" id="MobiDB-lite"/>
    </source>
</evidence>
<feature type="region of interest" description="Disordered" evidence="9">
    <location>
        <begin position="418"/>
        <end position="466"/>
    </location>
</feature>
<keyword evidence="4 7" id="KW-0067">ATP-binding</keyword>
<gene>
    <name evidence="7 13" type="primary">pcnB</name>
    <name evidence="13" type="ORF">FHP08_03020</name>
</gene>
<comment type="similarity">
    <text evidence="7 8">Belongs to the tRNA nucleotidyltransferase/poly(A) polymerase family.</text>
</comment>
<reference evidence="13 14" key="1">
    <citation type="submission" date="2019-06" db="EMBL/GenBank/DDBJ databases">
        <title>Quisquiliibacterium sp. nov., isolated from a maize field.</title>
        <authorList>
            <person name="Lin S.-Y."/>
            <person name="Tsai C.-F."/>
            <person name="Young C.-C."/>
        </authorList>
    </citation>
    <scope>NUCLEOTIDE SEQUENCE [LARGE SCALE GENOMIC DNA]</scope>
    <source>
        <strain evidence="13 14">CC-CFT501</strain>
    </source>
</reference>
<evidence type="ECO:0000256" key="7">
    <source>
        <dbReference type="HAMAP-Rule" id="MF_00957"/>
    </source>
</evidence>
<dbReference type="GO" id="GO:0043633">
    <property type="term" value="P:polyadenylation-dependent RNA catabolic process"/>
    <property type="evidence" value="ECO:0007669"/>
    <property type="project" value="InterPro"/>
</dbReference>
<keyword evidence="5 7" id="KW-0694">RNA-binding</keyword>
<dbReference type="Pfam" id="PF12627">
    <property type="entry name" value="PolyA_pol_RNAbd"/>
    <property type="match status" value="1"/>
</dbReference>
<feature type="active site" evidence="7">
    <location>
        <position position="150"/>
    </location>
</feature>
<dbReference type="Pfam" id="PF01743">
    <property type="entry name" value="PolyA_pol"/>
    <property type="match status" value="1"/>
</dbReference>
<dbReference type="OrthoDB" id="9805698at2"/>
<feature type="domain" description="Polymerase A arginine-rich C-terminal" evidence="11">
    <location>
        <begin position="322"/>
        <end position="446"/>
    </location>
</feature>
<dbReference type="RefSeq" id="WP_147702808.1">
    <property type="nucleotide sequence ID" value="NZ_VDUY01000001.1"/>
</dbReference>
<feature type="active site" evidence="7">
    <location>
        <position position="75"/>
    </location>
</feature>
<evidence type="ECO:0000259" key="12">
    <source>
        <dbReference type="Pfam" id="PF12627"/>
    </source>
</evidence>
<dbReference type="InterPro" id="IPR032828">
    <property type="entry name" value="PolyA_RNA-bd"/>
</dbReference>
<dbReference type="NCBIfam" id="TIGR01942">
    <property type="entry name" value="pcnB"/>
    <property type="match status" value="1"/>
</dbReference>
<dbReference type="InterPro" id="IPR025866">
    <property type="entry name" value="PolyA_pol_arg_C_dom"/>
</dbReference>
<dbReference type="AlphaFoldDB" id="A0A5C8P5S7"/>
<dbReference type="GO" id="GO:0005524">
    <property type="term" value="F:ATP binding"/>
    <property type="evidence" value="ECO:0007669"/>
    <property type="project" value="UniProtKB-UniRule"/>
</dbReference>
<dbReference type="HAMAP" id="MF_00957">
    <property type="entry name" value="PolyA_pol"/>
    <property type="match status" value="1"/>
</dbReference>
<dbReference type="CDD" id="cd05398">
    <property type="entry name" value="NT_ClassII-CCAase"/>
    <property type="match status" value="1"/>
</dbReference>
<dbReference type="GO" id="GO:1990817">
    <property type="term" value="F:poly(A) RNA polymerase activity"/>
    <property type="evidence" value="ECO:0007669"/>
    <property type="project" value="UniProtKB-UniRule"/>
</dbReference>
<dbReference type="GO" id="GO:0006397">
    <property type="term" value="P:mRNA processing"/>
    <property type="evidence" value="ECO:0007669"/>
    <property type="project" value="UniProtKB-KW"/>
</dbReference>
<dbReference type="Pfam" id="PF12626">
    <property type="entry name" value="PolyA_pol_arg_C"/>
    <property type="match status" value="1"/>
</dbReference>
<dbReference type="SUPFAM" id="SSF81891">
    <property type="entry name" value="Poly A polymerase C-terminal region-like"/>
    <property type="match status" value="1"/>
</dbReference>
<keyword evidence="6 7" id="KW-0804">Transcription</keyword>
<feature type="domain" description="Poly A polymerase head" evidence="10">
    <location>
        <begin position="57"/>
        <end position="181"/>
    </location>
</feature>
<evidence type="ECO:0000259" key="11">
    <source>
        <dbReference type="Pfam" id="PF12626"/>
    </source>
</evidence>
<accession>A0A5C8P5S7</accession>
<evidence type="ECO:0000259" key="10">
    <source>
        <dbReference type="Pfam" id="PF01743"/>
    </source>
</evidence>
<name>A0A5C8P5S7_9BURK</name>
<dbReference type="Proteomes" id="UP000321548">
    <property type="component" value="Unassembled WGS sequence"/>
</dbReference>
<organism evidence="13 14">
    <name type="scientific">Zeimonas arvi</name>
    <dbReference type="NCBI Taxonomy" id="2498847"/>
    <lineage>
        <taxon>Bacteria</taxon>
        <taxon>Pseudomonadati</taxon>
        <taxon>Pseudomonadota</taxon>
        <taxon>Betaproteobacteria</taxon>
        <taxon>Burkholderiales</taxon>
        <taxon>Burkholderiaceae</taxon>
        <taxon>Zeimonas</taxon>
    </lineage>
</organism>